<dbReference type="Pfam" id="PF00920">
    <property type="entry name" value="ILVD_EDD_N"/>
    <property type="match status" value="1"/>
</dbReference>
<dbReference type="EMBL" id="JAEQNC010000008">
    <property type="protein sequence ID" value="MBL0373451.1"/>
    <property type="molecule type" value="Genomic_DNA"/>
</dbReference>
<reference evidence="8" key="1">
    <citation type="submission" date="2021-01" db="EMBL/GenBank/DDBJ databases">
        <title>Rhizobium sp. strain KVB221 16S ribosomal RNA gene Genome sequencing and assembly.</title>
        <authorList>
            <person name="Kang M."/>
        </authorList>
    </citation>
    <scope>NUCLEOTIDE SEQUENCE</scope>
    <source>
        <strain evidence="8">KVB221</strain>
    </source>
</reference>
<sequence>MTTRPRNPRSRHWFDAQDLPGFVHRSTLTPTGLHRRDFGGRPVIGIVSTWSDINPCNLNLRYLAKEVRQGVQEGGGIAFELPAMSLSENLIKPTSFLFRNLLAMEAEEMIRGYPLDGVVLLGGCDKTIPGLLMGAASANVPTIVVTSGPSIPRDTPQGVQGTGTTVWRFVDNLRSGAAGSDDFVRFEDEIMTTAGHCSEMGTASSVAAVCEALGVALLGSTMIPAPDGRRAQVARQAGRRIVEAAGQNGMRPSDILTKAAFDNAITTLCALGGSTNVILHLLALAGRVGVDLTLDRFDAIARQTPLIGDIQPSGVHLTSRLYSAGGIPTVLRRLGDLIDRGCNTIEGVELGDLLGGDRTEDTDVVRPLDRPIKPGPGLAVLRGSLAPCGAVLKASAADGALFSHRGPAYVFESVQEISDRIDDPALAITPNTVLVLRGVGPVGAMMPEWGMLPIPKYLMEQGIRDMVRVSDARMSGTAYGTAVLHAAPEAAIGGPLALVETGDIIELNVDERRLDLLVEEDEMARRRAAWMPSSQRFTRGYRALYGRHVLQADRGCDFDFLVGLDDDTMPEGLFRGWVGGW</sequence>
<dbReference type="PROSITE" id="PS00886">
    <property type="entry name" value="ILVD_EDD_1"/>
    <property type="match status" value="1"/>
</dbReference>
<dbReference type="InterPro" id="IPR056740">
    <property type="entry name" value="ILV_EDD_C"/>
</dbReference>
<evidence type="ECO:0000313" key="8">
    <source>
        <dbReference type="EMBL" id="MBL0373451.1"/>
    </source>
</evidence>
<evidence type="ECO:0000256" key="4">
    <source>
        <dbReference type="ARBA" id="ARBA00023014"/>
    </source>
</evidence>
<dbReference type="Gene3D" id="3.50.30.80">
    <property type="entry name" value="IlvD/EDD C-terminal domain-like"/>
    <property type="match status" value="1"/>
</dbReference>
<keyword evidence="5" id="KW-0456">Lyase</keyword>
<dbReference type="PANTHER" id="PTHR43183:SF2">
    <property type="entry name" value="DIHYDROXY-ACID DEHYDRATASE"/>
    <property type="match status" value="1"/>
</dbReference>
<dbReference type="InterPro" id="IPR037237">
    <property type="entry name" value="IlvD/EDD_N"/>
</dbReference>
<dbReference type="InterPro" id="IPR042096">
    <property type="entry name" value="Dihydro-acid_dehy_C"/>
</dbReference>
<dbReference type="PANTHER" id="PTHR43183">
    <property type="entry name" value="HYPOTHETICAL DIHYDROXYACID DEHYDRATASE (EUROFUNG)-RELATED"/>
    <property type="match status" value="1"/>
</dbReference>
<dbReference type="SUPFAM" id="SSF52016">
    <property type="entry name" value="LeuD/IlvD-like"/>
    <property type="match status" value="1"/>
</dbReference>
<comment type="similarity">
    <text evidence="1">Belongs to the IlvD/Edd family.</text>
</comment>
<keyword evidence="9" id="KW-1185">Reference proteome</keyword>
<dbReference type="Pfam" id="PF24877">
    <property type="entry name" value="ILV_EDD_C"/>
    <property type="match status" value="1"/>
</dbReference>
<accession>A0A936YRT8</accession>
<dbReference type="SUPFAM" id="SSF143975">
    <property type="entry name" value="IlvD/EDD N-terminal domain-like"/>
    <property type="match status" value="1"/>
</dbReference>
<dbReference type="RefSeq" id="WP_201659945.1">
    <property type="nucleotide sequence ID" value="NZ_JAEQNC010000008.1"/>
</dbReference>
<evidence type="ECO:0000313" key="9">
    <source>
        <dbReference type="Proteomes" id="UP000633219"/>
    </source>
</evidence>
<keyword evidence="3" id="KW-0408">Iron</keyword>
<dbReference type="Proteomes" id="UP000633219">
    <property type="component" value="Unassembled WGS sequence"/>
</dbReference>
<name>A0A936YRT8_9HYPH</name>
<dbReference type="GO" id="GO:0046872">
    <property type="term" value="F:metal ion binding"/>
    <property type="evidence" value="ECO:0007669"/>
    <property type="project" value="UniProtKB-KW"/>
</dbReference>
<keyword evidence="4" id="KW-0411">Iron-sulfur</keyword>
<comment type="caution">
    <text evidence="8">The sequence shown here is derived from an EMBL/GenBank/DDBJ whole genome shotgun (WGS) entry which is preliminary data.</text>
</comment>
<dbReference type="InterPro" id="IPR052352">
    <property type="entry name" value="Sugar_Degrad_Dehydratases"/>
</dbReference>
<keyword evidence="2" id="KW-0479">Metal-binding</keyword>
<feature type="domain" description="Dihydroxy-acid/6-phosphogluconate dehydratase N-terminal" evidence="6">
    <location>
        <begin position="41"/>
        <end position="352"/>
    </location>
</feature>
<dbReference type="InterPro" id="IPR000581">
    <property type="entry name" value="ILV_EDD_N"/>
</dbReference>
<evidence type="ECO:0000256" key="3">
    <source>
        <dbReference type="ARBA" id="ARBA00023004"/>
    </source>
</evidence>
<feature type="domain" description="Dihydroxy-acid/6-phosphogluconate dehydratase C-terminal" evidence="7">
    <location>
        <begin position="363"/>
        <end position="556"/>
    </location>
</feature>
<protein>
    <submittedName>
        <fullName evidence="8">Dihydroxy-acid dehydratase</fullName>
    </submittedName>
</protein>
<dbReference type="GO" id="GO:0051536">
    <property type="term" value="F:iron-sulfur cluster binding"/>
    <property type="evidence" value="ECO:0007669"/>
    <property type="project" value="UniProtKB-KW"/>
</dbReference>
<dbReference type="GO" id="GO:0016836">
    <property type="term" value="F:hydro-lyase activity"/>
    <property type="evidence" value="ECO:0007669"/>
    <property type="project" value="UniProtKB-ARBA"/>
</dbReference>
<dbReference type="AlphaFoldDB" id="A0A936YRT8"/>
<dbReference type="NCBIfam" id="NF004784">
    <property type="entry name" value="PRK06131.1"/>
    <property type="match status" value="1"/>
</dbReference>
<evidence type="ECO:0000259" key="7">
    <source>
        <dbReference type="Pfam" id="PF24877"/>
    </source>
</evidence>
<evidence type="ECO:0000259" key="6">
    <source>
        <dbReference type="Pfam" id="PF00920"/>
    </source>
</evidence>
<evidence type="ECO:0000256" key="1">
    <source>
        <dbReference type="ARBA" id="ARBA00006486"/>
    </source>
</evidence>
<dbReference type="InterPro" id="IPR020558">
    <property type="entry name" value="DiOHA_6PGluconate_deHydtase_CS"/>
</dbReference>
<evidence type="ECO:0000256" key="2">
    <source>
        <dbReference type="ARBA" id="ARBA00022723"/>
    </source>
</evidence>
<evidence type="ECO:0000256" key="5">
    <source>
        <dbReference type="ARBA" id="ARBA00023239"/>
    </source>
</evidence>
<proteinExistence type="inferred from homology"/>
<organism evidence="8 9">
    <name type="scientific">Rhizobium setariae</name>
    <dbReference type="NCBI Taxonomy" id="2801340"/>
    <lineage>
        <taxon>Bacteria</taxon>
        <taxon>Pseudomonadati</taxon>
        <taxon>Pseudomonadota</taxon>
        <taxon>Alphaproteobacteria</taxon>
        <taxon>Hyphomicrobiales</taxon>
        <taxon>Rhizobiaceae</taxon>
        <taxon>Rhizobium/Agrobacterium group</taxon>
        <taxon>Rhizobium</taxon>
    </lineage>
</organism>
<gene>
    <name evidence="8" type="ORF">JJB09_15560</name>
</gene>